<dbReference type="Gene3D" id="1.20.1560.10">
    <property type="entry name" value="ABC transporter type 1, transmembrane domain"/>
    <property type="match status" value="1"/>
</dbReference>
<dbReference type="SUPFAM" id="SSF52540">
    <property type="entry name" value="P-loop containing nucleoside triphosphate hydrolases"/>
    <property type="match status" value="1"/>
</dbReference>
<keyword evidence="3" id="KW-0547">Nucleotide-binding</keyword>
<protein>
    <recommendedName>
        <fullName evidence="11">Thiol reductant ABC exporter subunit CydC</fullName>
    </recommendedName>
</protein>
<dbReference type="NCBIfam" id="TIGR02868">
    <property type="entry name" value="CydC"/>
    <property type="match status" value="1"/>
</dbReference>
<sequence length="518" mass="56579">MFIAYLLGAFAFIGGIGLTVSSGWLITMASSHPPILTLGVAIVLVRFFGIFRSVARYFERIISHRAVFDRLTSLRVGIYSNLVKKSISASSVINSGKAVKSLVDDVERAQEYQLRIKLPGISAVIALIFGILLGWWVRVESLLITVPVSIAVLFILPTAISRTTVKAAKRIEAQENRYISVVEAAAHGLIEAKIYGYREQTFSPARNNELELSKQETALIKRSGAFSFVAHLLIASSIAGSAYLAYSISRTSELPAVQIAMLIFLPLVMFEAITMWYPNLFGSGKLIASQESVDNLLAVNEEAFDKTEFDQQVQVIECNGVQVSWGCEFMLPITCQARTGEVLVVRGISGVGKSTFAMGVLGLLPYRGSITINGVELSAISNLSQVIVGTVQKNHIFNTSVRENMKIGNPEATDQEIMKVLTALDLHGLIQEMPEGLDTILGDFGRSMSGGEAKRLAIARVLLAKASIVLLDEPTEHLNEQLAEKVSDAIAKYCANKILIVITHSEWKNANKTLMVQR</sequence>
<evidence type="ECO:0000259" key="8">
    <source>
        <dbReference type="PROSITE" id="PS50893"/>
    </source>
</evidence>
<dbReference type="InterPro" id="IPR014223">
    <property type="entry name" value="ABC_CydC/D"/>
</dbReference>
<dbReference type="GO" id="GO:0034775">
    <property type="term" value="P:glutathione transmembrane transport"/>
    <property type="evidence" value="ECO:0007669"/>
    <property type="project" value="InterPro"/>
</dbReference>
<keyword evidence="2 7" id="KW-0812">Transmembrane</keyword>
<evidence type="ECO:0000256" key="5">
    <source>
        <dbReference type="ARBA" id="ARBA00022989"/>
    </source>
</evidence>
<name>A0A094S6C2_9ZZZZ</name>
<dbReference type="GO" id="GO:0140359">
    <property type="term" value="F:ABC-type transporter activity"/>
    <property type="evidence" value="ECO:0007669"/>
    <property type="project" value="InterPro"/>
</dbReference>
<keyword evidence="5 7" id="KW-1133">Transmembrane helix</keyword>
<keyword evidence="6 7" id="KW-0472">Membrane</keyword>
<evidence type="ECO:0000256" key="4">
    <source>
        <dbReference type="ARBA" id="ARBA00022840"/>
    </source>
</evidence>
<dbReference type="GO" id="GO:0045454">
    <property type="term" value="P:cell redox homeostasis"/>
    <property type="evidence" value="ECO:0007669"/>
    <property type="project" value="InterPro"/>
</dbReference>
<dbReference type="InterPro" id="IPR017871">
    <property type="entry name" value="ABC_transporter-like_CS"/>
</dbReference>
<accession>A0A094S6C2</accession>
<dbReference type="GO" id="GO:0016887">
    <property type="term" value="F:ATP hydrolysis activity"/>
    <property type="evidence" value="ECO:0007669"/>
    <property type="project" value="InterPro"/>
</dbReference>
<gene>
    <name evidence="10" type="ORF">GM50_22400</name>
</gene>
<dbReference type="PROSITE" id="PS00211">
    <property type="entry name" value="ABC_TRANSPORTER_1"/>
    <property type="match status" value="1"/>
</dbReference>
<keyword evidence="4" id="KW-0067">ATP-binding</keyword>
<evidence type="ECO:0000313" key="10">
    <source>
        <dbReference type="EMBL" id="KGA13413.1"/>
    </source>
</evidence>
<proteinExistence type="predicted"/>
<evidence type="ECO:0000256" key="7">
    <source>
        <dbReference type="SAM" id="Phobius"/>
    </source>
</evidence>
<feature type="domain" description="ABC transmembrane type-1" evidence="9">
    <location>
        <begin position="2"/>
        <end position="275"/>
    </location>
</feature>
<dbReference type="InterPro" id="IPR003439">
    <property type="entry name" value="ABC_transporter-like_ATP-bd"/>
</dbReference>
<dbReference type="GO" id="GO:0016020">
    <property type="term" value="C:membrane"/>
    <property type="evidence" value="ECO:0007669"/>
    <property type="project" value="UniProtKB-SubCell"/>
</dbReference>
<evidence type="ECO:0000256" key="2">
    <source>
        <dbReference type="ARBA" id="ARBA00022692"/>
    </source>
</evidence>
<feature type="transmembrane region" description="Helical" evidence="7">
    <location>
        <begin position="224"/>
        <end position="246"/>
    </location>
</feature>
<evidence type="ECO:0000259" key="9">
    <source>
        <dbReference type="PROSITE" id="PS50929"/>
    </source>
</evidence>
<feature type="domain" description="ABC transporter" evidence="8">
    <location>
        <begin position="313"/>
        <end position="518"/>
    </location>
</feature>
<evidence type="ECO:0008006" key="11">
    <source>
        <dbReference type="Google" id="ProtNLM"/>
    </source>
</evidence>
<feature type="transmembrane region" description="Helical" evidence="7">
    <location>
        <begin position="7"/>
        <end position="29"/>
    </location>
</feature>
<dbReference type="Gene3D" id="3.40.50.300">
    <property type="entry name" value="P-loop containing nucleotide triphosphate hydrolases"/>
    <property type="match status" value="1"/>
</dbReference>
<reference evidence="10" key="1">
    <citation type="submission" date="2014-05" db="EMBL/GenBank/DDBJ databases">
        <title>Key roles for freshwater Actinobacteria revealed by deep metagenomic sequencing.</title>
        <authorList>
            <person name="Ghai R."/>
            <person name="Mizuno C.M."/>
            <person name="Picazo A."/>
            <person name="Camacho A."/>
            <person name="Rodriguez-Valera F."/>
        </authorList>
    </citation>
    <scope>NUCLEOTIDE SEQUENCE</scope>
</reference>
<feature type="transmembrane region" description="Helical" evidence="7">
    <location>
        <begin position="35"/>
        <end position="55"/>
    </location>
</feature>
<dbReference type="GO" id="GO:0005524">
    <property type="term" value="F:ATP binding"/>
    <property type="evidence" value="ECO:0007669"/>
    <property type="project" value="UniProtKB-KW"/>
</dbReference>
<dbReference type="GO" id="GO:0034040">
    <property type="term" value="F:ATPase-coupled lipid transmembrane transporter activity"/>
    <property type="evidence" value="ECO:0007669"/>
    <property type="project" value="TreeGrafter"/>
</dbReference>
<dbReference type="EMBL" id="JNSK01000169">
    <property type="protein sequence ID" value="KGA13413.1"/>
    <property type="molecule type" value="Genomic_DNA"/>
</dbReference>
<evidence type="ECO:0000256" key="6">
    <source>
        <dbReference type="ARBA" id="ARBA00023136"/>
    </source>
</evidence>
<evidence type="ECO:0000256" key="1">
    <source>
        <dbReference type="ARBA" id="ARBA00004141"/>
    </source>
</evidence>
<dbReference type="InterPro" id="IPR039421">
    <property type="entry name" value="Type_1_exporter"/>
</dbReference>
<dbReference type="InterPro" id="IPR036640">
    <property type="entry name" value="ABC1_TM_sf"/>
</dbReference>
<dbReference type="PANTHER" id="PTHR24221">
    <property type="entry name" value="ATP-BINDING CASSETTE SUB-FAMILY B"/>
    <property type="match status" value="1"/>
</dbReference>
<feature type="transmembrane region" description="Helical" evidence="7">
    <location>
        <begin position="118"/>
        <end position="136"/>
    </location>
</feature>
<dbReference type="InterPro" id="IPR011527">
    <property type="entry name" value="ABC1_TM_dom"/>
</dbReference>
<dbReference type="PROSITE" id="PS50929">
    <property type="entry name" value="ABC_TM1F"/>
    <property type="match status" value="1"/>
</dbReference>
<dbReference type="PROSITE" id="PS50893">
    <property type="entry name" value="ABC_TRANSPORTER_2"/>
    <property type="match status" value="1"/>
</dbReference>
<dbReference type="InterPro" id="IPR027417">
    <property type="entry name" value="P-loop_NTPase"/>
</dbReference>
<feature type="transmembrane region" description="Helical" evidence="7">
    <location>
        <begin position="142"/>
        <end position="160"/>
    </location>
</feature>
<comment type="caution">
    <text evidence="10">The sequence shown here is derived from an EMBL/GenBank/DDBJ whole genome shotgun (WGS) entry which is preliminary data.</text>
</comment>
<dbReference type="InterPro" id="IPR003593">
    <property type="entry name" value="AAA+_ATPase"/>
</dbReference>
<dbReference type="AlphaFoldDB" id="A0A094S6C2"/>
<dbReference type="SMART" id="SM00382">
    <property type="entry name" value="AAA"/>
    <property type="match status" value="1"/>
</dbReference>
<evidence type="ECO:0000256" key="3">
    <source>
        <dbReference type="ARBA" id="ARBA00022741"/>
    </source>
</evidence>
<comment type="subcellular location">
    <subcellularLocation>
        <location evidence="1">Membrane</location>
        <topology evidence="1">Multi-pass membrane protein</topology>
    </subcellularLocation>
</comment>
<organism evidence="10">
    <name type="scientific">freshwater metagenome</name>
    <dbReference type="NCBI Taxonomy" id="449393"/>
    <lineage>
        <taxon>unclassified sequences</taxon>
        <taxon>metagenomes</taxon>
        <taxon>ecological metagenomes</taxon>
    </lineage>
</organism>
<dbReference type="SUPFAM" id="SSF90123">
    <property type="entry name" value="ABC transporter transmembrane region"/>
    <property type="match status" value="1"/>
</dbReference>
<dbReference type="Pfam" id="PF00005">
    <property type="entry name" value="ABC_tran"/>
    <property type="match status" value="1"/>
</dbReference>
<dbReference type="PANTHER" id="PTHR24221:SF653">
    <property type="entry name" value="TRANSPORT ATP-BINDING PROTEIN CYDC"/>
    <property type="match status" value="1"/>
</dbReference>
<feature type="transmembrane region" description="Helical" evidence="7">
    <location>
        <begin position="258"/>
        <end position="277"/>
    </location>
</feature>